<reference evidence="2 3" key="1">
    <citation type="submission" date="2018-08" db="EMBL/GenBank/DDBJ databases">
        <authorList>
            <person name="Khan S.A."/>
        </authorList>
    </citation>
    <scope>NUCLEOTIDE SEQUENCE [LARGE SCALE GENOMIC DNA]</scope>
    <source>
        <strain evidence="2 3">GTF-13</strain>
    </source>
</reference>
<feature type="transmembrane region" description="Helical" evidence="1">
    <location>
        <begin position="96"/>
        <end position="115"/>
    </location>
</feature>
<feature type="transmembrane region" description="Helical" evidence="1">
    <location>
        <begin position="548"/>
        <end position="567"/>
    </location>
</feature>
<dbReference type="Pfam" id="PF07556">
    <property type="entry name" value="DUF1538"/>
    <property type="match status" value="2"/>
</dbReference>
<feature type="transmembrane region" description="Helical" evidence="1">
    <location>
        <begin position="368"/>
        <end position="388"/>
    </location>
</feature>
<name>A0A3P3VMX2_9GAMM</name>
<feature type="transmembrane region" description="Helical" evidence="1">
    <location>
        <begin position="279"/>
        <end position="300"/>
    </location>
</feature>
<dbReference type="RefSeq" id="WP_125014066.1">
    <property type="nucleotide sequence ID" value="NZ_QWEZ01000001.1"/>
</dbReference>
<keyword evidence="3" id="KW-1185">Reference proteome</keyword>
<comment type="caution">
    <text evidence="2">The sequence shown here is derived from an EMBL/GenBank/DDBJ whole genome shotgun (WGS) entry which is preliminary data.</text>
</comment>
<keyword evidence="1" id="KW-0812">Transmembrane</keyword>
<reference evidence="2 3" key="2">
    <citation type="submission" date="2018-12" db="EMBL/GenBank/DDBJ databases">
        <title>Simiduia agarivorans gen. nov., sp. nov., a marine, agarolytic bacterium isolated from shallow coastal water from Keelung, Taiwan.</title>
        <authorList>
            <person name="Shieh W.Y."/>
        </authorList>
    </citation>
    <scope>NUCLEOTIDE SEQUENCE [LARGE SCALE GENOMIC DNA]</scope>
    <source>
        <strain evidence="2 3">GTF-13</strain>
    </source>
</reference>
<feature type="transmembrane region" description="Helical" evidence="1">
    <location>
        <begin position="487"/>
        <end position="505"/>
    </location>
</feature>
<evidence type="ECO:0000313" key="2">
    <source>
        <dbReference type="EMBL" id="RRJ83774.1"/>
    </source>
</evidence>
<gene>
    <name evidence="2" type="ORF">D0544_01235</name>
</gene>
<dbReference type="EMBL" id="QWEZ01000001">
    <property type="protein sequence ID" value="RRJ83774.1"/>
    <property type="molecule type" value="Genomic_DNA"/>
</dbReference>
<feature type="transmembrane region" description="Helical" evidence="1">
    <location>
        <begin position="185"/>
        <end position="207"/>
    </location>
</feature>
<keyword evidence="1" id="KW-1133">Transmembrane helix</keyword>
<accession>A0A3P3VMX2</accession>
<sequence length="598" mass="63621">MPQEIRFGDFVREITTQHEHLSYNHVTSTPKLDAEGQPIPLKAPPIQLRAIDAFRLIKPYIGTRLQDQVRAVVPLALYLMLFEIVILRTDVVDAEVIAAGLIAVILGLMLFMEGLRVGLMPFGEAMGTSLPTKAKLPVVLCIAFLLGIGVTFAEPAIGALKAAGQIVEVENAPYLYSLLNDWAEVMVLIVGIGVGAAAVLGTLRFLYSWSLKPLIYLTVIPTLALTFYIAQHPELSKMLGLAWDCGAVTTGPVTVPLVLSLGIGIAASAGKGGSSMSGFGIVTLASLFPILGVMGLAVYVEQAVTPAEIIASANSLSAATSGLAWYESTPWAEVIGGLRAIVPLVLFLMLVMHFVLREKLSQPRNIAYGILLCVIGMIVFNLGLSYGLSMLGNQTGSLVPAAFTTLEHVESSPLYHYRVGIIIALTFAWVLGFGATLAEPALNALGLTVENLTNGAFRKSLLMYAVSFGVGCGIALGVLKIVFNIPIVYLLLPGYLAALILTWFSSEEYVNVAWDSAGVTTGPVTVPLVLAMGLGFGDAVQAIEGFGILSMASIGPIISVMIVGLWINWKVARKHQRYDASLNTTALVGKATLNRKAV</sequence>
<protein>
    <submittedName>
        <fullName evidence="2">DUF1538 domain-containing protein</fullName>
    </submittedName>
</protein>
<dbReference type="AlphaFoldDB" id="A0A3P3VMX2"/>
<feature type="transmembrane region" description="Helical" evidence="1">
    <location>
        <begin position="415"/>
        <end position="438"/>
    </location>
</feature>
<feature type="transmembrane region" description="Helical" evidence="1">
    <location>
        <begin position="214"/>
        <end position="230"/>
    </location>
</feature>
<feature type="transmembrane region" description="Helical" evidence="1">
    <location>
        <begin position="517"/>
        <end position="536"/>
    </location>
</feature>
<proteinExistence type="predicted"/>
<dbReference type="InterPro" id="IPR011435">
    <property type="entry name" value="UmpAB"/>
</dbReference>
<feature type="transmembrane region" description="Helical" evidence="1">
    <location>
        <begin position="461"/>
        <end position="481"/>
    </location>
</feature>
<feature type="transmembrane region" description="Helical" evidence="1">
    <location>
        <begin position="71"/>
        <end position="90"/>
    </location>
</feature>
<dbReference type="Proteomes" id="UP000280792">
    <property type="component" value="Unassembled WGS sequence"/>
</dbReference>
<keyword evidence="1" id="KW-0472">Membrane</keyword>
<organism evidence="2 3">
    <name type="scientific">Aestuariirhabdus litorea</name>
    <dbReference type="NCBI Taxonomy" id="2528527"/>
    <lineage>
        <taxon>Bacteria</taxon>
        <taxon>Pseudomonadati</taxon>
        <taxon>Pseudomonadota</taxon>
        <taxon>Gammaproteobacteria</taxon>
        <taxon>Oceanospirillales</taxon>
        <taxon>Aestuariirhabdaceae</taxon>
        <taxon>Aestuariirhabdus</taxon>
    </lineage>
</organism>
<evidence type="ECO:0000256" key="1">
    <source>
        <dbReference type="SAM" id="Phobius"/>
    </source>
</evidence>
<feature type="transmembrane region" description="Helical" evidence="1">
    <location>
        <begin position="250"/>
        <end position="267"/>
    </location>
</feature>
<feature type="transmembrane region" description="Helical" evidence="1">
    <location>
        <begin position="334"/>
        <end position="356"/>
    </location>
</feature>
<evidence type="ECO:0000313" key="3">
    <source>
        <dbReference type="Proteomes" id="UP000280792"/>
    </source>
</evidence>
<feature type="transmembrane region" description="Helical" evidence="1">
    <location>
        <begin position="136"/>
        <end position="153"/>
    </location>
</feature>